<dbReference type="Proteomes" id="UP001188597">
    <property type="component" value="Unassembled WGS sequence"/>
</dbReference>
<accession>A0AA89ATM5</accession>
<evidence type="ECO:0008006" key="4">
    <source>
        <dbReference type="Google" id="ProtNLM"/>
    </source>
</evidence>
<reference evidence="2" key="1">
    <citation type="submission" date="2022-12" db="EMBL/GenBank/DDBJ databases">
        <title>Draft genome assemblies for two species of Escallonia (Escalloniales).</title>
        <authorList>
            <person name="Chanderbali A."/>
            <person name="Dervinis C."/>
            <person name="Anghel I."/>
            <person name="Soltis D."/>
            <person name="Soltis P."/>
            <person name="Zapata F."/>
        </authorList>
    </citation>
    <scope>NUCLEOTIDE SEQUENCE</scope>
    <source>
        <strain evidence="2">UCBG64.0493</strain>
        <tissue evidence="2">Leaf</tissue>
    </source>
</reference>
<dbReference type="EMBL" id="JAVXUP010001263">
    <property type="protein sequence ID" value="KAK3013888.1"/>
    <property type="molecule type" value="Genomic_DNA"/>
</dbReference>
<dbReference type="InterPro" id="IPR046848">
    <property type="entry name" value="E_motif"/>
</dbReference>
<keyword evidence="3" id="KW-1185">Reference proteome</keyword>
<dbReference type="AlphaFoldDB" id="A0AA89ATM5"/>
<proteinExistence type="predicted"/>
<dbReference type="InterPro" id="IPR011990">
    <property type="entry name" value="TPR-like_helical_dom_sf"/>
</dbReference>
<dbReference type="Pfam" id="PF01535">
    <property type="entry name" value="PPR"/>
    <property type="match status" value="1"/>
</dbReference>
<sequence length="206" mass="22735">MVDIDDGMVIAVRRCCFGCGCVFKEQPDEAGVVAANDIFIFHAGLVDSGRKYFGSKAQDYGIKPGIEHYTCMIDLLGRAEQIDEAEDLICKADLSDDYALWAALLGVCTTCTNSIVAEGIAMKIMELDPDHYSSYVLLANVYKAVGRWDDAVNIRKLMEGSGVKKKLTGKSWIDINSTLNSSLQINYTGLPGTSFNKQYKLKIPYY</sequence>
<dbReference type="InterPro" id="IPR046960">
    <property type="entry name" value="PPR_At4g14850-like_plant"/>
</dbReference>
<organism evidence="2 3">
    <name type="scientific">Escallonia herrerae</name>
    <dbReference type="NCBI Taxonomy" id="1293975"/>
    <lineage>
        <taxon>Eukaryota</taxon>
        <taxon>Viridiplantae</taxon>
        <taxon>Streptophyta</taxon>
        <taxon>Embryophyta</taxon>
        <taxon>Tracheophyta</taxon>
        <taxon>Spermatophyta</taxon>
        <taxon>Magnoliopsida</taxon>
        <taxon>eudicotyledons</taxon>
        <taxon>Gunneridae</taxon>
        <taxon>Pentapetalae</taxon>
        <taxon>asterids</taxon>
        <taxon>campanulids</taxon>
        <taxon>Escalloniales</taxon>
        <taxon>Escalloniaceae</taxon>
        <taxon>Escallonia</taxon>
    </lineage>
</organism>
<dbReference type="GO" id="GO:0003723">
    <property type="term" value="F:RNA binding"/>
    <property type="evidence" value="ECO:0007669"/>
    <property type="project" value="InterPro"/>
</dbReference>
<keyword evidence="1" id="KW-0677">Repeat</keyword>
<name>A0AA89ATM5_9ASTE</name>
<evidence type="ECO:0000256" key="1">
    <source>
        <dbReference type="ARBA" id="ARBA00022737"/>
    </source>
</evidence>
<evidence type="ECO:0000313" key="2">
    <source>
        <dbReference type="EMBL" id="KAK3013888.1"/>
    </source>
</evidence>
<protein>
    <recommendedName>
        <fullName evidence="4">Pentatricopeptide repeat-containing protein</fullName>
    </recommendedName>
</protein>
<comment type="caution">
    <text evidence="2">The sequence shown here is derived from an EMBL/GenBank/DDBJ whole genome shotgun (WGS) entry which is preliminary data.</text>
</comment>
<dbReference type="Gene3D" id="1.25.40.10">
    <property type="entry name" value="Tetratricopeptide repeat domain"/>
    <property type="match status" value="1"/>
</dbReference>
<dbReference type="PANTHER" id="PTHR47926:SF525">
    <property type="entry name" value="EMB2261"/>
    <property type="match status" value="1"/>
</dbReference>
<dbReference type="SUPFAM" id="SSF48452">
    <property type="entry name" value="TPR-like"/>
    <property type="match status" value="1"/>
</dbReference>
<evidence type="ECO:0000313" key="3">
    <source>
        <dbReference type="Proteomes" id="UP001188597"/>
    </source>
</evidence>
<dbReference type="PANTHER" id="PTHR47926">
    <property type="entry name" value="PENTATRICOPEPTIDE REPEAT-CONTAINING PROTEIN"/>
    <property type="match status" value="1"/>
</dbReference>
<gene>
    <name evidence="2" type="ORF">RJ639_009285</name>
</gene>
<dbReference type="Pfam" id="PF20431">
    <property type="entry name" value="E_motif"/>
    <property type="match status" value="1"/>
</dbReference>
<dbReference type="InterPro" id="IPR002885">
    <property type="entry name" value="PPR_rpt"/>
</dbReference>
<dbReference type="GO" id="GO:0009451">
    <property type="term" value="P:RNA modification"/>
    <property type="evidence" value="ECO:0007669"/>
    <property type="project" value="InterPro"/>
</dbReference>